<dbReference type="AlphaFoldDB" id="A0A6A6VP18"/>
<evidence type="ECO:0000313" key="3">
    <source>
        <dbReference type="Proteomes" id="UP000799437"/>
    </source>
</evidence>
<name>A0A6A6VP18_9PEZI</name>
<organism evidence="2 3">
    <name type="scientific">Pseudovirgaria hyperparasitica</name>
    <dbReference type="NCBI Taxonomy" id="470096"/>
    <lineage>
        <taxon>Eukaryota</taxon>
        <taxon>Fungi</taxon>
        <taxon>Dikarya</taxon>
        <taxon>Ascomycota</taxon>
        <taxon>Pezizomycotina</taxon>
        <taxon>Dothideomycetes</taxon>
        <taxon>Dothideomycetes incertae sedis</taxon>
        <taxon>Acrospermales</taxon>
        <taxon>Acrospermaceae</taxon>
        <taxon>Pseudovirgaria</taxon>
    </lineage>
</organism>
<feature type="region of interest" description="Disordered" evidence="1">
    <location>
        <begin position="172"/>
        <end position="199"/>
    </location>
</feature>
<proteinExistence type="predicted"/>
<evidence type="ECO:0000313" key="2">
    <source>
        <dbReference type="EMBL" id="KAF2752372.1"/>
    </source>
</evidence>
<keyword evidence="3" id="KW-1185">Reference proteome</keyword>
<accession>A0A6A6VP18</accession>
<sequence>MPPQYFSQANVPLPGIEPNASKDDGILINPPFKRLFLNCWALIPCVNWRKERAADDVKDRGHEQTTSQPWRCDSWEYIFKIENSIPTSSASNPKARVKVNVEWVDTLYDVKPIPNRKGSSYFFSLPYLCCGTQYYDGSLLGDHFTHHHSSEDRVEKCTPALWFENTRKQQAIDAPPRLSNPPKNDAEAKDCMIGSQMRA</sequence>
<dbReference type="EMBL" id="ML996664">
    <property type="protein sequence ID" value="KAF2752372.1"/>
    <property type="molecule type" value="Genomic_DNA"/>
</dbReference>
<gene>
    <name evidence="2" type="ORF">EJ05DRAFT_481333</name>
</gene>
<evidence type="ECO:0000256" key="1">
    <source>
        <dbReference type="SAM" id="MobiDB-lite"/>
    </source>
</evidence>
<dbReference type="GeneID" id="54486110"/>
<reference evidence="2" key="1">
    <citation type="journal article" date="2020" name="Stud. Mycol.">
        <title>101 Dothideomycetes genomes: a test case for predicting lifestyles and emergence of pathogens.</title>
        <authorList>
            <person name="Haridas S."/>
            <person name="Albert R."/>
            <person name="Binder M."/>
            <person name="Bloem J."/>
            <person name="Labutti K."/>
            <person name="Salamov A."/>
            <person name="Andreopoulos B."/>
            <person name="Baker S."/>
            <person name="Barry K."/>
            <person name="Bills G."/>
            <person name="Bluhm B."/>
            <person name="Cannon C."/>
            <person name="Castanera R."/>
            <person name="Culley D."/>
            <person name="Daum C."/>
            <person name="Ezra D."/>
            <person name="Gonzalez J."/>
            <person name="Henrissat B."/>
            <person name="Kuo A."/>
            <person name="Liang C."/>
            <person name="Lipzen A."/>
            <person name="Lutzoni F."/>
            <person name="Magnuson J."/>
            <person name="Mondo S."/>
            <person name="Nolan M."/>
            <person name="Ohm R."/>
            <person name="Pangilinan J."/>
            <person name="Park H.-J."/>
            <person name="Ramirez L."/>
            <person name="Alfaro M."/>
            <person name="Sun H."/>
            <person name="Tritt A."/>
            <person name="Yoshinaga Y."/>
            <person name="Zwiers L.-H."/>
            <person name="Turgeon B."/>
            <person name="Goodwin S."/>
            <person name="Spatafora J."/>
            <person name="Crous P."/>
            <person name="Grigoriev I."/>
        </authorList>
    </citation>
    <scope>NUCLEOTIDE SEQUENCE</scope>
    <source>
        <strain evidence="2">CBS 121739</strain>
    </source>
</reference>
<protein>
    <submittedName>
        <fullName evidence="2">Uncharacterized protein</fullName>
    </submittedName>
</protein>
<dbReference type="Proteomes" id="UP000799437">
    <property type="component" value="Unassembled WGS sequence"/>
</dbReference>
<dbReference type="RefSeq" id="XP_033594830.1">
    <property type="nucleotide sequence ID" value="XM_033745056.1"/>
</dbReference>